<reference evidence="6" key="2">
    <citation type="submission" date="2021-01" db="EMBL/GenBank/DDBJ databases">
        <authorList>
            <person name="Schikora-Tamarit M.A."/>
        </authorList>
    </citation>
    <scope>NUCLEOTIDE SEQUENCE</scope>
    <source>
        <strain evidence="6">NCAIM Y.01608</strain>
    </source>
</reference>
<evidence type="ECO:0000313" key="6">
    <source>
        <dbReference type="EMBL" id="KAH3663291.1"/>
    </source>
</evidence>
<evidence type="ECO:0000256" key="5">
    <source>
        <dbReference type="ARBA" id="ARBA00023136"/>
    </source>
</evidence>
<proteinExistence type="inferred from homology"/>
<dbReference type="AlphaFoldDB" id="A0A1B7SJI0"/>
<dbReference type="GO" id="GO:0031505">
    <property type="term" value="P:fungal-type cell wall organization"/>
    <property type="evidence" value="ECO:0007669"/>
    <property type="project" value="EnsemblFungi"/>
</dbReference>
<evidence type="ECO:0000256" key="4">
    <source>
        <dbReference type="ARBA" id="ARBA00022989"/>
    </source>
</evidence>
<evidence type="ECO:0000256" key="1">
    <source>
        <dbReference type="ARBA" id="ARBA00004141"/>
    </source>
</evidence>
<comment type="similarity">
    <text evidence="2">Belongs to the SVP26 family.</text>
</comment>
<dbReference type="PANTHER" id="PTHR13144">
    <property type="entry name" value="TEX261 PROTEIN"/>
    <property type="match status" value="1"/>
</dbReference>
<comment type="subcellular location">
    <subcellularLocation>
        <location evidence="1">Membrane</location>
        <topology evidence="1">Multi-pass membrane protein</topology>
    </subcellularLocation>
</comment>
<dbReference type="Proteomes" id="UP000788993">
    <property type="component" value="Unassembled WGS sequence"/>
</dbReference>
<keyword evidence="3" id="KW-0812">Transmembrane</keyword>
<sequence length="230" mass="26211">MLIELLAVAGSVVGFVAVTLSIASGLYYLSELVEENTELTKRLLGRLIKSTAAYLILLWLFDGFPLKLTIFSLFSYFIYYQNLRKFPNIDLTGSIFFATCVLALLNHFLWFRHFNNPYVPTIDERLNPDFKLPHYPSFTEIASFFGLCVWLIPFGFFISLSANENTLPMSLSEVEPLQSQNNGENVKRSITLIKYLLHILTGKAKQLLNAFNLRKSGGNSFSRNPNELYI</sequence>
<dbReference type="OrthoDB" id="28257at2759"/>
<dbReference type="GO" id="GO:0005789">
    <property type="term" value="C:endoplasmic reticulum membrane"/>
    <property type="evidence" value="ECO:0007669"/>
    <property type="project" value="EnsemblFungi"/>
</dbReference>
<dbReference type="GO" id="GO:0000139">
    <property type="term" value="C:Golgi membrane"/>
    <property type="evidence" value="ECO:0007669"/>
    <property type="project" value="EnsemblFungi"/>
</dbReference>
<dbReference type="GO" id="GO:0030134">
    <property type="term" value="C:COPII-coated ER to Golgi transport vesicle"/>
    <property type="evidence" value="ECO:0007669"/>
    <property type="project" value="EnsemblFungi"/>
</dbReference>
<gene>
    <name evidence="6" type="ORF">OGATHE_004868</name>
</gene>
<keyword evidence="4" id="KW-1133">Transmembrane helix</keyword>
<organism evidence="6 7">
    <name type="scientific">Ogataea polymorpha</name>
    <dbReference type="NCBI Taxonomy" id="460523"/>
    <lineage>
        <taxon>Eukaryota</taxon>
        <taxon>Fungi</taxon>
        <taxon>Dikarya</taxon>
        <taxon>Ascomycota</taxon>
        <taxon>Saccharomycotina</taxon>
        <taxon>Pichiomycetes</taxon>
        <taxon>Pichiales</taxon>
        <taxon>Pichiaceae</taxon>
        <taxon>Ogataea</taxon>
    </lineage>
</organism>
<dbReference type="Pfam" id="PF04148">
    <property type="entry name" value="Erv26"/>
    <property type="match status" value="1"/>
</dbReference>
<comment type="caution">
    <text evidence="6">The sequence shown here is derived from an EMBL/GenBank/DDBJ whole genome shotgun (WGS) entry which is preliminary data.</text>
</comment>
<dbReference type="GO" id="GO:0097020">
    <property type="term" value="F:COPII receptor activity"/>
    <property type="evidence" value="ECO:0007669"/>
    <property type="project" value="EnsemblFungi"/>
</dbReference>
<reference evidence="6" key="1">
    <citation type="journal article" date="2021" name="Open Biol.">
        <title>Shared evolutionary footprints suggest mitochondrial oxidative damage underlies multiple complex I losses in fungi.</title>
        <authorList>
            <person name="Schikora-Tamarit M.A."/>
            <person name="Marcet-Houben M."/>
            <person name="Nosek J."/>
            <person name="Gabaldon T."/>
        </authorList>
    </citation>
    <scope>NUCLEOTIDE SEQUENCE</scope>
    <source>
        <strain evidence="6">NCAIM Y.01608</strain>
    </source>
</reference>
<evidence type="ECO:0000256" key="3">
    <source>
        <dbReference type="ARBA" id="ARBA00022692"/>
    </source>
</evidence>
<dbReference type="PANTHER" id="PTHR13144:SF0">
    <property type="entry name" value="PROTEIN TEX261"/>
    <property type="match status" value="1"/>
</dbReference>
<evidence type="ECO:0000313" key="7">
    <source>
        <dbReference type="Proteomes" id="UP000788993"/>
    </source>
</evidence>
<name>A0A1B7SJI0_9ASCO</name>
<evidence type="ECO:0000256" key="2">
    <source>
        <dbReference type="ARBA" id="ARBA00008096"/>
    </source>
</evidence>
<dbReference type="GO" id="GO:0045053">
    <property type="term" value="P:protein retention in Golgi apparatus"/>
    <property type="evidence" value="ECO:0007669"/>
    <property type="project" value="EnsemblFungi"/>
</dbReference>
<keyword evidence="5" id="KW-0472">Membrane</keyword>
<accession>A0A1B7SJI0</accession>
<dbReference type="EMBL" id="JAEUBD010001266">
    <property type="protein sequence ID" value="KAH3663291.1"/>
    <property type="molecule type" value="Genomic_DNA"/>
</dbReference>
<keyword evidence="7" id="KW-1185">Reference proteome</keyword>
<dbReference type="GO" id="GO:0090110">
    <property type="term" value="P:COPII-coated vesicle cargo loading"/>
    <property type="evidence" value="ECO:0007669"/>
    <property type="project" value="EnsemblFungi"/>
</dbReference>
<protein>
    <submittedName>
        <fullName evidence="6">Uncharacterized protein</fullName>
    </submittedName>
</protein>
<dbReference type="RefSeq" id="XP_018211561.1">
    <property type="nucleotide sequence ID" value="XM_018354273.1"/>
</dbReference>
<dbReference type="InterPro" id="IPR007277">
    <property type="entry name" value="Svp26/Tex261"/>
</dbReference>